<comment type="caution">
    <text evidence="1">The sequence shown here is derived from an EMBL/GenBank/DDBJ whole genome shotgun (WGS) entry which is preliminary data.</text>
</comment>
<organism evidence="1 2">
    <name type="scientific">Pseudonocardia yunnanensis</name>
    <dbReference type="NCBI Taxonomy" id="58107"/>
    <lineage>
        <taxon>Bacteria</taxon>
        <taxon>Bacillati</taxon>
        <taxon>Actinomycetota</taxon>
        <taxon>Actinomycetes</taxon>
        <taxon>Pseudonocardiales</taxon>
        <taxon>Pseudonocardiaceae</taxon>
        <taxon>Pseudonocardia</taxon>
    </lineage>
</organism>
<protein>
    <submittedName>
        <fullName evidence="1">Uncharacterized protein</fullName>
    </submittedName>
</protein>
<feature type="non-terminal residue" evidence="1">
    <location>
        <position position="66"/>
    </location>
</feature>
<dbReference type="Proteomes" id="UP001597114">
    <property type="component" value="Unassembled WGS sequence"/>
</dbReference>
<dbReference type="RefSeq" id="WP_379659304.1">
    <property type="nucleotide sequence ID" value="NZ_JBHUCO010000044.1"/>
</dbReference>
<accession>A0ABW4F2R7</accession>
<keyword evidence="2" id="KW-1185">Reference proteome</keyword>
<sequence length="66" mass="6682">MTAPPAKDHATTRPQDVLDTAIGTAKAGGRLDIVDRLSEARSLLRGPSVAVQVAGGAQQGRASMAA</sequence>
<gene>
    <name evidence="1" type="ORF">ACFSJD_31470</name>
</gene>
<evidence type="ECO:0000313" key="1">
    <source>
        <dbReference type="EMBL" id="MFD1522053.1"/>
    </source>
</evidence>
<proteinExistence type="predicted"/>
<name>A0ABW4F2R7_9PSEU</name>
<evidence type="ECO:0000313" key="2">
    <source>
        <dbReference type="Proteomes" id="UP001597114"/>
    </source>
</evidence>
<dbReference type="EMBL" id="JBHUCO010000044">
    <property type="protein sequence ID" value="MFD1522053.1"/>
    <property type="molecule type" value="Genomic_DNA"/>
</dbReference>
<reference evidence="2" key="1">
    <citation type="journal article" date="2019" name="Int. J. Syst. Evol. Microbiol.">
        <title>The Global Catalogue of Microorganisms (GCM) 10K type strain sequencing project: providing services to taxonomists for standard genome sequencing and annotation.</title>
        <authorList>
            <consortium name="The Broad Institute Genomics Platform"/>
            <consortium name="The Broad Institute Genome Sequencing Center for Infectious Disease"/>
            <person name="Wu L."/>
            <person name="Ma J."/>
        </authorList>
    </citation>
    <scope>NUCLEOTIDE SEQUENCE [LARGE SCALE GENOMIC DNA]</scope>
    <source>
        <strain evidence="2">CCM 7043</strain>
    </source>
</reference>